<proteinExistence type="predicted"/>
<evidence type="ECO:0000313" key="2">
    <source>
        <dbReference type="Proteomes" id="UP000254487"/>
    </source>
</evidence>
<name>A0A377YWR6_KLEPO</name>
<evidence type="ECO:0000313" key="1">
    <source>
        <dbReference type="EMBL" id="STU55247.1"/>
    </source>
</evidence>
<dbReference type="Proteomes" id="UP000254487">
    <property type="component" value="Unassembled WGS sequence"/>
</dbReference>
<sequence>MGFFWALLSVGLVSAAQLLLRSAMVALRR</sequence>
<dbReference type="EMBL" id="UGLW01000003">
    <property type="protein sequence ID" value="STU55247.1"/>
    <property type="molecule type" value="Genomic_DNA"/>
</dbReference>
<organism evidence="1 2">
    <name type="scientific">Klebsiella pneumoniae subsp. ozaenae</name>
    <dbReference type="NCBI Taxonomy" id="574"/>
    <lineage>
        <taxon>Bacteria</taxon>
        <taxon>Pseudomonadati</taxon>
        <taxon>Pseudomonadota</taxon>
        <taxon>Gammaproteobacteria</taxon>
        <taxon>Enterobacterales</taxon>
        <taxon>Enterobacteriaceae</taxon>
        <taxon>Klebsiella/Raoultella group</taxon>
        <taxon>Klebsiella</taxon>
        <taxon>Klebsiella pneumoniae complex</taxon>
    </lineage>
</organism>
<dbReference type="AlphaFoldDB" id="A0A377YWR6"/>
<reference evidence="1 2" key="1">
    <citation type="submission" date="2018-06" db="EMBL/GenBank/DDBJ databases">
        <authorList>
            <consortium name="Pathogen Informatics"/>
            <person name="Doyle S."/>
        </authorList>
    </citation>
    <scope>NUCLEOTIDE SEQUENCE [LARGE SCALE GENOMIC DNA]</scope>
    <source>
        <strain evidence="1 2">NCTC10313</strain>
    </source>
</reference>
<protein>
    <submittedName>
        <fullName evidence="1">4-amino-4-deoxy-L-arabinose-phospho-UDP flippase subunit F</fullName>
    </submittedName>
</protein>
<gene>
    <name evidence="1" type="ORF">NCTC10313_00598</name>
</gene>
<accession>A0A377YWR6</accession>